<dbReference type="EMBL" id="JAAMOZ010000001">
    <property type="protein sequence ID" value="NIH56092.1"/>
    <property type="molecule type" value="Genomic_DNA"/>
</dbReference>
<dbReference type="Pfam" id="PF24837">
    <property type="entry name" value="AMIN-like"/>
    <property type="match status" value="1"/>
</dbReference>
<accession>A0ABX0SHA2</accession>
<evidence type="ECO:0000256" key="1">
    <source>
        <dbReference type="SAM" id="MobiDB-lite"/>
    </source>
</evidence>
<protein>
    <recommendedName>
        <fullName evidence="2">AMIN-like domain-containing protein</fullName>
    </recommendedName>
</protein>
<evidence type="ECO:0000313" key="4">
    <source>
        <dbReference type="Proteomes" id="UP000749311"/>
    </source>
</evidence>
<comment type="caution">
    <text evidence="3">The sequence shown here is derived from an EMBL/GenBank/DDBJ whole genome shotgun (WGS) entry which is preliminary data.</text>
</comment>
<organism evidence="3 4">
    <name type="scientific">Brooklawnia cerclae</name>
    <dbReference type="NCBI Taxonomy" id="349934"/>
    <lineage>
        <taxon>Bacteria</taxon>
        <taxon>Bacillati</taxon>
        <taxon>Actinomycetota</taxon>
        <taxon>Actinomycetes</taxon>
        <taxon>Propionibacteriales</taxon>
        <taxon>Propionibacteriaceae</taxon>
        <taxon>Brooklawnia</taxon>
    </lineage>
</organism>
<dbReference type="InterPro" id="IPR056303">
    <property type="entry name" value="AMIN-like"/>
</dbReference>
<dbReference type="RefSeq" id="WP_167164935.1">
    <property type="nucleotide sequence ID" value="NZ_BAAAOO010000002.1"/>
</dbReference>
<feature type="domain" description="AMIN-like" evidence="2">
    <location>
        <begin position="87"/>
        <end position="210"/>
    </location>
</feature>
<sequence>MNTRHLVTSASVVMLALAGCSDPGDTPSETPVAPSSISSSSAATSPSSSTGSTTPNDPVTPSATASPSFTTGPLASAPATPADTFLITGLRVGSHPLYDRVVIDLSGGRAEDLPWSVQYRDSPTAQGSGEPIGLDAEAYVRVQLSGQMIPPQGTDVPSGLQPDSAVGNVRGVYADPVFEGQSIVWIGVDRVRGYAVMTLESPARLVVDIAT</sequence>
<reference evidence="3 4" key="1">
    <citation type="submission" date="2020-02" db="EMBL/GenBank/DDBJ databases">
        <title>Sequencing the genomes of 1000 actinobacteria strains.</title>
        <authorList>
            <person name="Klenk H.-P."/>
        </authorList>
    </citation>
    <scope>NUCLEOTIDE SEQUENCE [LARGE SCALE GENOMIC DNA]</scope>
    <source>
        <strain evidence="3 4">DSM 19609</strain>
    </source>
</reference>
<feature type="region of interest" description="Disordered" evidence="1">
    <location>
        <begin position="22"/>
        <end position="76"/>
    </location>
</feature>
<dbReference type="Proteomes" id="UP000749311">
    <property type="component" value="Unassembled WGS sequence"/>
</dbReference>
<evidence type="ECO:0000313" key="3">
    <source>
        <dbReference type="EMBL" id="NIH56092.1"/>
    </source>
</evidence>
<name>A0ABX0SHA2_9ACTN</name>
<proteinExistence type="predicted"/>
<evidence type="ECO:0000259" key="2">
    <source>
        <dbReference type="Pfam" id="PF24837"/>
    </source>
</evidence>
<dbReference type="PROSITE" id="PS51257">
    <property type="entry name" value="PROKAR_LIPOPROTEIN"/>
    <property type="match status" value="1"/>
</dbReference>
<gene>
    <name evidence="3" type="ORF">FB473_000737</name>
</gene>
<keyword evidence="4" id="KW-1185">Reference proteome</keyword>
<feature type="compositionally biased region" description="Low complexity" evidence="1">
    <location>
        <begin position="28"/>
        <end position="73"/>
    </location>
</feature>